<evidence type="ECO:0000259" key="2">
    <source>
        <dbReference type="Pfam" id="PF03478"/>
    </source>
</evidence>
<reference evidence="3 4" key="1">
    <citation type="journal article" date="2014" name="Genome Biol.">
        <title>Transcriptome and methylome profiling reveals relics of genome dominance in the mesopolyploid Brassica oleracea.</title>
        <authorList>
            <person name="Parkin I.A."/>
            <person name="Koh C."/>
            <person name="Tang H."/>
            <person name="Robinson S.J."/>
            <person name="Kagale S."/>
            <person name="Clarke W.E."/>
            <person name="Town C.D."/>
            <person name="Nixon J."/>
            <person name="Krishnakumar V."/>
            <person name="Bidwell S.L."/>
            <person name="Denoeud F."/>
            <person name="Belcram H."/>
            <person name="Links M.G."/>
            <person name="Just J."/>
            <person name="Clarke C."/>
            <person name="Bender T."/>
            <person name="Huebert T."/>
            <person name="Mason A.S."/>
            <person name="Pires J.C."/>
            <person name="Barker G."/>
            <person name="Moore J."/>
            <person name="Walley P.G."/>
            <person name="Manoli S."/>
            <person name="Batley J."/>
            <person name="Edwards D."/>
            <person name="Nelson M.N."/>
            <person name="Wang X."/>
            <person name="Paterson A.H."/>
            <person name="King G."/>
            <person name="Bancroft I."/>
            <person name="Chalhoub B."/>
            <person name="Sharpe A.G."/>
        </authorList>
    </citation>
    <scope>NUCLEOTIDE SEQUENCE</scope>
    <source>
        <strain evidence="3 4">cv. TO1000</strain>
    </source>
</reference>
<dbReference type="KEGG" id="boe:106302145"/>
<dbReference type="Pfam" id="PF00646">
    <property type="entry name" value="F-box"/>
    <property type="match status" value="1"/>
</dbReference>
<dbReference type="EnsemblPlants" id="Bo1g152090.1">
    <property type="protein sequence ID" value="Bo1g152090.1"/>
    <property type="gene ID" value="Bo1g152090"/>
</dbReference>
<evidence type="ECO:0000313" key="4">
    <source>
        <dbReference type="Proteomes" id="UP000032141"/>
    </source>
</evidence>
<protein>
    <recommendedName>
        <fullName evidence="5">F-box domain-containing protein</fullName>
    </recommendedName>
</protein>
<dbReference type="InterPro" id="IPR005174">
    <property type="entry name" value="KIB1-4_b-propeller"/>
</dbReference>
<dbReference type="CDD" id="cd09917">
    <property type="entry name" value="F-box_SF"/>
    <property type="match status" value="1"/>
</dbReference>
<organism evidence="3 4">
    <name type="scientific">Brassica oleracea var. oleracea</name>
    <dbReference type="NCBI Taxonomy" id="109376"/>
    <lineage>
        <taxon>Eukaryota</taxon>
        <taxon>Viridiplantae</taxon>
        <taxon>Streptophyta</taxon>
        <taxon>Embryophyta</taxon>
        <taxon>Tracheophyta</taxon>
        <taxon>Spermatophyta</taxon>
        <taxon>Magnoliopsida</taxon>
        <taxon>eudicotyledons</taxon>
        <taxon>Gunneridae</taxon>
        <taxon>Pentapetalae</taxon>
        <taxon>rosids</taxon>
        <taxon>malvids</taxon>
        <taxon>Brassicales</taxon>
        <taxon>Brassicaceae</taxon>
        <taxon>Brassiceae</taxon>
        <taxon>Brassica</taxon>
    </lineage>
</organism>
<dbReference type="Pfam" id="PF03478">
    <property type="entry name" value="Beta-prop_KIB1-4"/>
    <property type="match status" value="1"/>
</dbReference>
<accession>A0A0D3AFN1</accession>
<dbReference type="HOGENOM" id="CLU_019286_7_1_1"/>
<evidence type="ECO:0008006" key="5">
    <source>
        <dbReference type="Google" id="ProtNLM"/>
    </source>
</evidence>
<dbReference type="OMA" id="ACLWIDK"/>
<dbReference type="Proteomes" id="UP000032141">
    <property type="component" value="Chromosome C1"/>
</dbReference>
<dbReference type="RefSeq" id="XP_013594130.1">
    <property type="nucleotide sequence ID" value="XM_013738676.1"/>
</dbReference>
<evidence type="ECO:0000259" key="1">
    <source>
        <dbReference type="Pfam" id="PF00646"/>
    </source>
</evidence>
<dbReference type="GeneID" id="106302145"/>
<dbReference type="OrthoDB" id="642536at2759"/>
<dbReference type="InterPro" id="IPR050942">
    <property type="entry name" value="F-box_BR-signaling"/>
</dbReference>
<dbReference type="InterPro" id="IPR001810">
    <property type="entry name" value="F-box_dom"/>
</dbReference>
<feature type="domain" description="F-box" evidence="1">
    <location>
        <begin position="10"/>
        <end position="49"/>
    </location>
</feature>
<reference evidence="3" key="2">
    <citation type="submission" date="2015-03" db="UniProtKB">
        <authorList>
            <consortium name="EnsemblPlants"/>
        </authorList>
    </citation>
    <scope>IDENTIFICATION</scope>
</reference>
<proteinExistence type="predicted"/>
<name>A0A0D3AFN1_BRAOL</name>
<dbReference type="AlphaFoldDB" id="A0A0D3AFN1"/>
<dbReference type="PANTHER" id="PTHR44259">
    <property type="entry name" value="OS07G0183000 PROTEIN-RELATED"/>
    <property type="match status" value="1"/>
</dbReference>
<keyword evidence="4" id="KW-1185">Reference proteome</keyword>
<sequence length="393" mass="45266">MGVSKMKLSWSELCSDLLRCVYERLSFADIIRAKSVCSSWHSASRGFLPKRNQNPWLILFPSNGSHDSNGTCLFFVPEDKDKVYKTRDLGVDFARSRCLATYGSWLLMMDNLWNLNVLNPLTGERIDLPALTEPVVPERFRPMLKSSLACLWIDKKTKDYLVVWTMEHFLVFTKRGINTWRGFSSKYVGGTTGYVQMVYDHKAQKLYAYRLCYGDIKIWCFCGDDEPQEVFEAESACLTGFSYRDFLPDRWRTNGFDFEKEAGLFTAEYVNGWINIALTVSGQVLKVSTVVQRSKRWLFRIHKISHVTKKWKEIESLGEEALILDMGITVVAKDIPGIKRNSIYFSGVGDGRADPDNFFVFDLATQNIQRLPQCVFSPIHFSDARWFFPGLRN</sequence>
<dbReference type="Gramene" id="Bo1g152090.1">
    <property type="protein sequence ID" value="Bo1g152090.1"/>
    <property type="gene ID" value="Bo1g152090"/>
</dbReference>
<dbReference type="Gene3D" id="1.20.1280.50">
    <property type="match status" value="1"/>
</dbReference>
<feature type="domain" description="KIB1-4 beta-propeller" evidence="2">
    <location>
        <begin position="75"/>
        <end position="362"/>
    </location>
</feature>
<evidence type="ECO:0000313" key="3">
    <source>
        <dbReference type="EnsemblPlants" id="Bo1g152090.1"/>
    </source>
</evidence>
<dbReference type="PANTHER" id="PTHR44259:SF14">
    <property type="entry name" value="F-BOX DOMAIN-CONTAINING PROTEIN"/>
    <property type="match status" value="1"/>
</dbReference>